<comment type="caution">
    <text evidence="1">The sequence shown here is derived from an EMBL/GenBank/DDBJ whole genome shotgun (WGS) entry which is preliminary data.</text>
</comment>
<proteinExistence type="predicted"/>
<sequence>MRMLAGLVERGGRPAAVSPTVPLWAGEKQYGWFPVDVIGGDREIAVVTNRRLLLGDDSFALRAVTGLRPRPDEWALTLDVRGYGTVEIIGPWVPWLGVVLCAEIHGAAWPPGYAPVVIPAPRRARRLEAVR</sequence>
<protein>
    <submittedName>
        <fullName evidence="1">Uncharacterized protein</fullName>
    </submittedName>
</protein>
<dbReference type="OrthoDB" id="3294656at2"/>
<dbReference type="EMBL" id="QGGR01000016">
    <property type="protein sequence ID" value="PWK41662.1"/>
    <property type="molecule type" value="Genomic_DNA"/>
</dbReference>
<gene>
    <name evidence="1" type="ORF">BC793_116135</name>
</gene>
<name>A0A316F8S4_9ACTN</name>
<dbReference type="RefSeq" id="WP_146246507.1">
    <property type="nucleotide sequence ID" value="NZ_BONA01000065.1"/>
</dbReference>
<evidence type="ECO:0000313" key="2">
    <source>
        <dbReference type="Proteomes" id="UP000245697"/>
    </source>
</evidence>
<evidence type="ECO:0000313" key="1">
    <source>
        <dbReference type="EMBL" id="PWK41662.1"/>
    </source>
</evidence>
<keyword evidence="2" id="KW-1185">Reference proteome</keyword>
<accession>A0A316F8S4</accession>
<dbReference type="AlphaFoldDB" id="A0A316F8S4"/>
<organism evidence="1 2">
    <name type="scientific">Actinoplanes xinjiangensis</name>
    <dbReference type="NCBI Taxonomy" id="512350"/>
    <lineage>
        <taxon>Bacteria</taxon>
        <taxon>Bacillati</taxon>
        <taxon>Actinomycetota</taxon>
        <taxon>Actinomycetes</taxon>
        <taxon>Micromonosporales</taxon>
        <taxon>Micromonosporaceae</taxon>
        <taxon>Actinoplanes</taxon>
    </lineage>
</organism>
<dbReference type="Proteomes" id="UP000245697">
    <property type="component" value="Unassembled WGS sequence"/>
</dbReference>
<reference evidence="1 2" key="1">
    <citation type="submission" date="2018-05" db="EMBL/GenBank/DDBJ databases">
        <title>Genomic Encyclopedia of Archaeal and Bacterial Type Strains, Phase II (KMG-II): from individual species to whole genera.</title>
        <authorList>
            <person name="Goeker M."/>
        </authorList>
    </citation>
    <scope>NUCLEOTIDE SEQUENCE [LARGE SCALE GENOMIC DNA]</scope>
    <source>
        <strain evidence="1 2">DSM 45184</strain>
    </source>
</reference>